<reference evidence="3 4" key="1">
    <citation type="submission" date="2013-03" db="EMBL/GenBank/DDBJ databases">
        <authorList>
            <person name="Warren W."/>
            <person name="Wilson R.K."/>
        </authorList>
    </citation>
    <scope>NUCLEOTIDE SEQUENCE</scope>
</reference>
<proteinExistence type="predicted"/>
<evidence type="ECO:0000313" key="4">
    <source>
        <dbReference type="Proteomes" id="UP000233100"/>
    </source>
</evidence>
<feature type="compositionally biased region" description="Low complexity" evidence="1">
    <location>
        <begin position="159"/>
        <end position="172"/>
    </location>
</feature>
<feature type="transmembrane region" description="Helical" evidence="2">
    <location>
        <begin position="33"/>
        <end position="54"/>
    </location>
</feature>
<keyword evidence="4" id="KW-1185">Reference proteome</keyword>
<reference evidence="3" key="3">
    <citation type="submission" date="2025-09" db="UniProtKB">
        <authorList>
            <consortium name="Ensembl"/>
        </authorList>
    </citation>
    <scope>IDENTIFICATION</scope>
</reference>
<name>A0A7N9CWH2_MACFA</name>
<keyword evidence="2" id="KW-0812">Transmembrane</keyword>
<evidence type="ECO:0000313" key="3">
    <source>
        <dbReference type="Ensembl" id="ENSMFAP00000057615.1"/>
    </source>
</evidence>
<dbReference type="Proteomes" id="UP000233100">
    <property type="component" value="Chromosome 14"/>
</dbReference>
<sequence length="206" mass="22504">SDEQICLSSSKPGAGELFLSRARHHVYNPSLSLARIGVSVIITLIISLFGLVFLHARKRINPVSLWTHRTQHIVVLTDKVLLCHPHCCDVRGIVNNGVELCPSKAEVGGSEACLPPNYSGYCLDQRPSKYDLVPGPYHQDTATLHQADDNPPYEKRRGSWNSQTSKSSSSFGSDEKTEHSGPGILGPGRATAQPRSSRPAWAVEQI</sequence>
<feature type="compositionally biased region" description="Basic and acidic residues" evidence="1">
    <location>
        <begin position="146"/>
        <end position="157"/>
    </location>
</feature>
<dbReference type="Ensembl" id="ENSMFAT00000086346.1">
    <property type="protein sequence ID" value="ENSMFAP00000057615.1"/>
    <property type="gene ID" value="ENSMFAG00000065530.1"/>
</dbReference>
<protein>
    <submittedName>
        <fullName evidence="3">Uncharacterized protein</fullName>
    </submittedName>
</protein>
<evidence type="ECO:0000256" key="1">
    <source>
        <dbReference type="SAM" id="MobiDB-lite"/>
    </source>
</evidence>
<keyword evidence="2" id="KW-1133">Transmembrane helix</keyword>
<dbReference type="AlphaFoldDB" id="A0A7N9CWH2"/>
<organism evidence="3 4">
    <name type="scientific">Macaca fascicularis</name>
    <name type="common">Crab-eating macaque</name>
    <name type="synonym">Cynomolgus monkey</name>
    <dbReference type="NCBI Taxonomy" id="9541"/>
    <lineage>
        <taxon>Eukaryota</taxon>
        <taxon>Metazoa</taxon>
        <taxon>Chordata</taxon>
        <taxon>Craniata</taxon>
        <taxon>Vertebrata</taxon>
        <taxon>Euteleostomi</taxon>
        <taxon>Mammalia</taxon>
        <taxon>Eutheria</taxon>
        <taxon>Euarchontoglires</taxon>
        <taxon>Primates</taxon>
        <taxon>Haplorrhini</taxon>
        <taxon>Catarrhini</taxon>
        <taxon>Cercopithecidae</taxon>
        <taxon>Cercopithecinae</taxon>
        <taxon>Macaca</taxon>
    </lineage>
</organism>
<accession>A0A7N9CWH2</accession>
<evidence type="ECO:0000256" key="2">
    <source>
        <dbReference type="SAM" id="Phobius"/>
    </source>
</evidence>
<feature type="region of interest" description="Disordered" evidence="1">
    <location>
        <begin position="134"/>
        <end position="206"/>
    </location>
</feature>
<reference evidence="3" key="2">
    <citation type="submission" date="2025-08" db="UniProtKB">
        <authorList>
            <consortium name="Ensembl"/>
        </authorList>
    </citation>
    <scope>IDENTIFICATION</scope>
</reference>
<keyword evidence="2" id="KW-0472">Membrane</keyword>
<dbReference type="GeneTree" id="ENSGT01030000240096"/>